<dbReference type="InterPro" id="IPR025588">
    <property type="entry name" value="YcxB-like_C"/>
</dbReference>
<dbReference type="RefSeq" id="WP_146583574.1">
    <property type="nucleotide sequence ID" value="NZ_SJPO01000001.1"/>
</dbReference>
<evidence type="ECO:0000313" key="5">
    <source>
        <dbReference type="Proteomes" id="UP000318478"/>
    </source>
</evidence>
<evidence type="ECO:0000256" key="1">
    <source>
        <dbReference type="SAM" id="MobiDB-lite"/>
    </source>
</evidence>
<feature type="transmembrane region" description="Helical" evidence="2">
    <location>
        <begin position="84"/>
        <end position="105"/>
    </location>
</feature>
<dbReference type="Proteomes" id="UP000318478">
    <property type="component" value="Unassembled WGS sequence"/>
</dbReference>
<feature type="region of interest" description="Disordered" evidence="1">
    <location>
        <begin position="1"/>
        <end position="24"/>
    </location>
</feature>
<feature type="transmembrane region" description="Helical" evidence="2">
    <location>
        <begin position="60"/>
        <end position="78"/>
    </location>
</feature>
<comment type="caution">
    <text evidence="4">The sequence shown here is derived from an EMBL/GenBank/DDBJ whole genome shotgun (WGS) entry which is preliminary data.</text>
</comment>
<keyword evidence="2" id="KW-0472">Membrane</keyword>
<sequence>MSDPNPYATPSEQTLTDAGAELSPPQTVSVHTLEEDHLAAAAYNARNSPEMNAVHRRPRIMFTIVGVLALAMGLLMLAETAVAFVYILLGLGFLLGALMFPRVAARMIKANVRTLIKQDVITLDDDPSLITLDTWGVALDTTLVKTRISWQKIKRVRWNDDYLFLFYQSHMPIALPLRAFASEQRFHAFCRLAQSLWEGHHKAAN</sequence>
<keyword evidence="2" id="KW-0812">Transmembrane</keyword>
<dbReference type="AlphaFoldDB" id="A0A5C5ZDQ2"/>
<evidence type="ECO:0000313" key="4">
    <source>
        <dbReference type="EMBL" id="TWT85298.1"/>
    </source>
</evidence>
<gene>
    <name evidence="4" type="ORF">Pla123a_01050</name>
</gene>
<organism evidence="4 5">
    <name type="scientific">Posidoniimonas polymericola</name>
    <dbReference type="NCBI Taxonomy" id="2528002"/>
    <lineage>
        <taxon>Bacteria</taxon>
        <taxon>Pseudomonadati</taxon>
        <taxon>Planctomycetota</taxon>
        <taxon>Planctomycetia</taxon>
        <taxon>Pirellulales</taxon>
        <taxon>Lacipirellulaceae</taxon>
        <taxon>Posidoniimonas</taxon>
    </lineage>
</organism>
<keyword evidence="5" id="KW-1185">Reference proteome</keyword>
<accession>A0A5C5ZDQ2</accession>
<protein>
    <recommendedName>
        <fullName evidence="3">YcxB-like C-terminal domain-containing protein</fullName>
    </recommendedName>
</protein>
<evidence type="ECO:0000256" key="2">
    <source>
        <dbReference type="SAM" id="Phobius"/>
    </source>
</evidence>
<dbReference type="Pfam" id="PF14317">
    <property type="entry name" value="YcxB"/>
    <property type="match status" value="1"/>
</dbReference>
<proteinExistence type="predicted"/>
<name>A0A5C5ZDQ2_9BACT</name>
<keyword evidence="2" id="KW-1133">Transmembrane helix</keyword>
<feature type="domain" description="YcxB-like C-terminal" evidence="3">
    <location>
        <begin position="141"/>
        <end position="189"/>
    </location>
</feature>
<dbReference type="OrthoDB" id="300706at2"/>
<dbReference type="EMBL" id="SJPO01000001">
    <property type="protein sequence ID" value="TWT85298.1"/>
    <property type="molecule type" value="Genomic_DNA"/>
</dbReference>
<reference evidence="4 5" key="1">
    <citation type="submission" date="2019-02" db="EMBL/GenBank/DDBJ databases">
        <title>Deep-cultivation of Planctomycetes and their phenomic and genomic characterization uncovers novel biology.</title>
        <authorList>
            <person name="Wiegand S."/>
            <person name="Jogler M."/>
            <person name="Boedeker C."/>
            <person name="Pinto D."/>
            <person name="Vollmers J."/>
            <person name="Rivas-Marin E."/>
            <person name="Kohn T."/>
            <person name="Peeters S.H."/>
            <person name="Heuer A."/>
            <person name="Rast P."/>
            <person name="Oberbeckmann S."/>
            <person name="Bunk B."/>
            <person name="Jeske O."/>
            <person name="Meyerdierks A."/>
            <person name="Storesund J.E."/>
            <person name="Kallscheuer N."/>
            <person name="Luecker S."/>
            <person name="Lage O.M."/>
            <person name="Pohl T."/>
            <person name="Merkel B.J."/>
            <person name="Hornburger P."/>
            <person name="Mueller R.-W."/>
            <person name="Bruemmer F."/>
            <person name="Labrenz M."/>
            <person name="Spormann A.M."/>
            <person name="Op Den Camp H."/>
            <person name="Overmann J."/>
            <person name="Amann R."/>
            <person name="Jetten M.S.M."/>
            <person name="Mascher T."/>
            <person name="Medema M.H."/>
            <person name="Devos D.P."/>
            <person name="Kaster A.-K."/>
            <person name="Ovreas L."/>
            <person name="Rohde M."/>
            <person name="Galperin M.Y."/>
            <person name="Jogler C."/>
        </authorList>
    </citation>
    <scope>NUCLEOTIDE SEQUENCE [LARGE SCALE GENOMIC DNA]</scope>
    <source>
        <strain evidence="4 5">Pla123a</strain>
    </source>
</reference>
<evidence type="ECO:0000259" key="3">
    <source>
        <dbReference type="Pfam" id="PF14317"/>
    </source>
</evidence>